<protein>
    <submittedName>
        <fullName evidence="2">Dihydrofolate reductase</fullName>
    </submittedName>
</protein>
<dbReference type="SUPFAM" id="SSF53597">
    <property type="entry name" value="Dihydrofolate reductase-like"/>
    <property type="match status" value="1"/>
</dbReference>
<dbReference type="Proteomes" id="UP000632454">
    <property type="component" value="Unassembled WGS sequence"/>
</dbReference>
<comment type="caution">
    <text evidence="2">The sequence shown here is derived from an EMBL/GenBank/DDBJ whole genome shotgun (WGS) entry which is preliminary data.</text>
</comment>
<evidence type="ECO:0000313" key="3">
    <source>
        <dbReference type="Proteomes" id="UP000632454"/>
    </source>
</evidence>
<dbReference type="PANTHER" id="PTHR38011">
    <property type="entry name" value="DIHYDROFOLATE REDUCTASE FAMILY PROTEIN (AFU_ORTHOLOGUE AFUA_8G06820)"/>
    <property type="match status" value="1"/>
</dbReference>
<gene>
    <name evidence="2" type="ORF">GCM10007298_12830</name>
</gene>
<dbReference type="InterPro" id="IPR002734">
    <property type="entry name" value="RibDG_C"/>
</dbReference>
<dbReference type="Pfam" id="PF01872">
    <property type="entry name" value="RibD_C"/>
    <property type="match status" value="1"/>
</dbReference>
<dbReference type="InterPro" id="IPR024072">
    <property type="entry name" value="DHFR-like_dom_sf"/>
</dbReference>
<accession>A0ABQ1UJA4</accession>
<reference evidence="3" key="1">
    <citation type="journal article" date="2019" name="Int. J. Syst. Evol. Microbiol.">
        <title>The Global Catalogue of Microorganisms (GCM) 10K type strain sequencing project: providing services to taxonomists for standard genome sequencing and annotation.</title>
        <authorList>
            <consortium name="The Broad Institute Genomics Platform"/>
            <consortium name="The Broad Institute Genome Sequencing Center for Infectious Disease"/>
            <person name="Wu L."/>
            <person name="Ma J."/>
        </authorList>
    </citation>
    <scope>NUCLEOTIDE SEQUENCE [LARGE SCALE GENOMIC DNA]</scope>
    <source>
        <strain evidence="3">CCM 7855</strain>
    </source>
</reference>
<organism evidence="2 3">
    <name type="scientific">Williamsia phyllosphaerae</name>
    <dbReference type="NCBI Taxonomy" id="885042"/>
    <lineage>
        <taxon>Bacteria</taxon>
        <taxon>Bacillati</taxon>
        <taxon>Actinomycetota</taxon>
        <taxon>Actinomycetes</taxon>
        <taxon>Mycobacteriales</taxon>
        <taxon>Nocardiaceae</taxon>
        <taxon>Williamsia</taxon>
    </lineage>
</organism>
<dbReference type="Gene3D" id="3.40.430.10">
    <property type="entry name" value="Dihydrofolate Reductase, subunit A"/>
    <property type="match status" value="1"/>
</dbReference>
<evidence type="ECO:0000259" key="1">
    <source>
        <dbReference type="Pfam" id="PF01872"/>
    </source>
</evidence>
<feature type="domain" description="Bacterial bifunctional deaminase-reductase C-terminal" evidence="1">
    <location>
        <begin position="102"/>
        <end position="179"/>
    </location>
</feature>
<name>A0ABQ1UJA4_9NOCA</name>
<keyword evidence="3" id="KW-1185">Reference proteome</keyword>
<proteinExistence type="predicted"/>
<dbReference type="EMBL" id="BMCS01000001">
    <property type="protein sequence ID" value="GGF18222.1"/>
    <property type="molecule type" value="Genomic_DNA"/>
</dbReference>
<dbReference type="PANTHER" id="PTHR38011:SF11">
    <property type="entry name" value="2,5-DIAMINO-6-RIBOSYLAMINO-4(3H)-PYRIMIDINONE 5'-PHOSPHATE REDUCTASE"/>
    <property type="match status" value="1"/>
</dbReference>
<dbReference type="InterPro" id="IPR050765">
    <property type="entry name" value="Riboflavin_Biosynth_HTPR"/>
</dbReference>
<sequence>MVRKLVYFVATTLDGFIADENDGYEAFSFDGPEAVDLVAEFPEMIPTHVRGPLGIDGPNLRFDTVIMGRRTYDAGIPHGVISPYQHLRQLVASTSPEGAQGTEVEVVADPVAAIRELKARPGKDIWLPGGGRLAAALADEIDEVILKIHPLVFGAGIPLFGPLGAPRRLSVTNRRVYDSGFSIVRATWS</sequence>
<evidence type="ECO:0000313" key="2">
    <source>
        <dbReference type="EMBL" id="GGF18222.1"/>
    </source>
</evidence>